<feature type="region of interest" description="Disordered" evidence="1">
    <location>
        <begin position="21"/>
        <end position="65"/>
    </location>
</feature>
<keyword evidence="3" id="KW-1185">Reference proteome</keyword>
<organism evidence="2 3">
    <name type="scientific">Zasmidium cellare ATCC 36951</name>
    <dbReference type="NCBI Taxonomy" id="1080233"/>
    <lineage>
        <taxon>Eukaryota</taxon>
        <taxon>Fungi</taxon>
        <taxon>Dikarya</taxon>
        <taxon>Ascomycota</taxon>
        <taxon>Pezizomycotina</taxon>
        <taxon>Dothideomycetes</taxon>
        <taxon>Dothideomycetidae</taxon>
        <taxon>Mycosphaerellales</taxon>
        <taxon>Mycosphaerellaceae</taxon>
        <taxon>Zasmidium</taxon>
    </lineage>
</organism>
<accession>A0A6A6CJQ9</accession>
<dbReference type="RefSeq" id="XP_033668353.1">
    <property type="nucleotide sequence ID" value="XM_033812575.1"/>
</dbReference>
<name>A0A6A6CJQ9_ZASCE</name>
<evidence type="ECO:0000313" key="3">
    <source>
        <dbReference type="Proteomes" id="UP000799537"/>
    </source>
</evidence>
<gene>
    <name evidence="2" type="ORF">M409DRAFT_54062</name>
</gene>
<dbReference type="GeneID" id="54565847"/>
<dbReference type="AlphaFoldDB" id="A0A6A6CJQ9"/>
<evidence type="ECO:0008006" key="4">
    <source>
        <dbReference type="Google" id="ProtNLM"/>
    </source>
</evidence>
<dbReference type="EMBL" id="ML993593">
    <property type="protein sequence ID" value="KAF2167464.1"/>
    <property type="molecule type" value="Genomic_DNA"/>
</dbReference>
<evidence type="ECO:0000313" key="2">
    <source>
        <dbReference type="EMBL" id="KAF2167464.1"/>
    </source>
</evidence>
<proteinExistence type="predicted"/>
<protein>
    <recommendedName>
        <fullName evidence="4">F-box domain-containing protein</fullName>
    </recommendedName>
</protein>
<reference evidence="2" key="1">
    <citation type="journal article" date="2020" name="Stud. Mycol.">
        <title>101 Dothideomycetes genomes: a test case for predicting lifestyles and emergence of pathogens.</title>
        <authorList>
            <person name="Haridas S."/>
            <person name="Albert R."/>
            <person name="Binder M."/>
            <person name="Bloem J."/>
            <person name="Labutti K."/>
            <person name="Salamov A."/>
            <person name="Andreopoulos B."/>
            <person name="Baker S."/>
            <person name="Barry K."/>
            <person name="Bills G."/>
            <person name="Bluhm B."/>
            <person name="Cannon C."/>
            <person name="Castanera R."/>
            <person name="Culley D."/>
            <person name="Daum C."/>
            <person name="Ezra D."/>
            <person name="Gonzalez J."/>
            <person name="Henrissat B."/>
            <person name="Kuo A."/>
            <person name="Liang C."/>
            <person name="Lipzen A."/>
            <person name="Lutzoni F."/>
            <person name="Magnuson J."/>
            <person name="Mondo S."/>
            <person name="Nolan M."/>
            <person name="Ohm R."/>
            <person name="Pangilinan J."/>
            <person name="Park H.-J."/>
            <person name="Ramirez L."/>
            <person name="Alfaro M."/>
            <person name="Sun H."/>
            <person name="Tritt A."/>
            <person name="Yoshinaga Y."/>
            <person name="Zwiers L.-H."/>
            <person name="Turgeon B."/>
            <person name="Goodwin S."/>
            <person name="Spatafora J."/>
            <person name="Crous P."/>
            <person name="Grigoriev I."/>
        </authorList>
    </citation>
    <scope>NUCLEOTIDE SEQUENCE</scope>
    <source>
        <strain evidence="2">ATCC 36951</strain>
    </source>
</reference>
<evidence type="ECO:0000256" key="1">
    <source>
        <dbReference type="SAM" id="MobiDB-lite"/>
    </source>
</evidence>
<feature type="region of interest" description="Disordered" evidence="1">
    <location>
        <begin position="90"/>
        <end position="114"/>
    </location>
</feature>
<dbReference type="Proteomes" id="UP000799537">
    <property type="component" value="Unassembled WGS sequence"/>
</dbReference>
<sequence length="350" mass="39753">MSQKPHVPDVSVVVVLYLSTRNSPASSPCPQRKTAPGPGARPRKRLRPSETIRTNAAPTALPMPQLPCRLDASSLSHTLSIDHVKNSTRPITLTTLGKRERDNEEEQSPPGPERVFGIHELVDQILFYIPAGELLRSQSVKRMFKTVYEDSKQLQLKIFERIHGNSRPWHPLEVNPLLVKWSRWNGIRKEREHRIAVSTLEIPHIFFSEREAVLPVLWVTFKDGVEAVKIDHSESWSRLHIYDAGLPITVEVHCGQRMEEDINDQPLVLDLDASVDVRNSPLGKLLEIAKTLRQFADFTYLDDEDCVDGDTSVDVKQDASWVASVDPDLMELIEDHLRLWVRVGQIMPSL</sequence>